<dbReference type="GO" id="GO:0008967">
    <property type="term" value="F:phosphoglycolate phosphatase activity"/>
    <property type="evidence" value="ECO:0007669"/>
    <property type="project" value="UniProtKB-EC"/>
</dbReference>
<dbReference type="GO" id="GO:0006281">
    <property type="term" value="P:DNA repair"/>
    <property type="evidence" value="ECO:0007669"/>
    <property type="project" value="TreeGrafter"/>
</dbReference>
<dbReference type="InterPro" id="IPR036412">
    <property type="entry name" value="HAD-like_sf"/>
</dbReference>
<proteinExistence type="inferred from homology"/>
<reference evidence="5 6" key="1">
    <citation type="submission" date="2020-04" db="EMBL/GenBank/DDBJ databases">
        <title>Paraburkholderia sp. G-4-1-8 isolated from soil.</title>
        <authorList>
            <person name="Dahal R.H."/>
        </authorList>
    </citation>
    <scope>NUCLEOTIDE SEQUENCE [LARGE SCALE GENOMIC DNA]</scope>
    <source>
        <strain evidence="5 6">G-4-1-8</strain>
    </source>
</reference>
<gene>
    <name evidence="5" type="ORF">HHL14_04815</name>
</gene>
<dbReference type="Pfam" id="PF00702">
    <property type="entry name" value="Hydrolase"/>
    <property type="match status" value="1"/>
</dbReference>
<dbReference type="AlphaFoldDB" id="A0A7X9X2C9"/>
<sequence>MIRHLDEARVAFFDVDGVLLDSLPQHLAFCRDKAREYGLENVKVPSVSDFRKLIGAGVRVSPMYDFFVAVGFPPHWAEQGVADYDRDFLNGYRPRPFDGIAELLGSLDNAGFTLGLVTLNVRANVEPALGRLMRYFEPRCTFYYDSYPGNARLKSEALKAGAQALRVAASDCIYVGDQTGDWQAADAAGFLFVPVTYGWGFAGSEPLNNAVDSPAALQRLLIPRRHFA</sequence>
<dbReference type="InterPro" id="IPR023198">
    <property type="entry name" value="PGP-like_dom2"/>
</dbReference>
<accession>A0A7X9X2C9</accession>
<dbReference type="Gene3D" id="3.40.50.1000">
    <property type="entry name" value="HAD superfamily/HAD-like"/>
    <property type="match status" value="1"/>
</dbReference>
<dbReference type="EMBL" id="JABBFZ010000002">
    <property type="protein sequence ID" value="NML30150.1"/>
    <property type="molecule type" value="Genomic_DNA"/>
</dbReference>
<dbReference type="Proteomes" id="UP000583127">
    <property type="component" value="Unassembled WGS sequence"/>
</dbReference>
<name>A0A7X9X2C9_9BURK</name>
<dbReference type="SFLD" id="SFLDG01129">
    <property type="entry name" value="C1.5:_HAD__Beta-PGM__Phosphata"/>
    <property type="match status" value="1"/>
</dbReference>
<evidence type="ECO:0000256" key="3">
    <source>
        <dbReference type="ARBA" id="ARBA00006171"/>
    </source>
</evidence>
<evidence type="ECO:0000256" key="4">
    <source>
        <dbReference type="ARBA" id="ARBA00013078"/>
    </source>
</evidence>
<dbReference type="EC" id="3.1.3.18" evidence="4"/>
<comment type="pathway">
    <text evidence="2">Organic acid metabolism; glycolate biosynthesis; glycolate from 2-phosphoglycolate: step 1/1.</text>
</comment>
<evidence type="ECO:0000313" key="6">
    <source>
        <dbReference type="Proteomes" id="UP000583127"/>
    </source>
</evidence>
<dbReference type="InterPro" id="IPR023214">
    <property type="entry name" value="HAD_sf"/>
</dbReference>
<dbReference type="InterPro" id="IPR050155">
    <property type="entry name" value="HAD-like_hydrolase_sf"/>
</dbReference>
<dbReference type="RefSeq" id="WP_169496437.1">
    <property type="nucleotide sequence ID" value="NZ_JABBFZ010000002.1"/>
</dbReference>
<dbReference type="SUPFAM" id="SSF56784">
    <property type="entry name" value="HAD-like"/>
    <property type="match status" value="1"/>
</dbReference>
<comment type="caution">
    <text evidence="5">The sequence shown here is derived from an EMBL/GenBank/DDBJ whole genome shotgun (WGS) entry which is preliminary data.</text>
</comment>
<organism evidence="5 6">
    <name type="scientific">Paraburkholderia antibiotica</name>
    <dbReference type="NCBI Taxonomy" id="2728839"/>
    <lineage>
        <taxon>Bacteria</taxon>
        <taxon>Pseudomonadati</taxon>
        <taxon>Pseudomonadota</taxon>
        <taxon>Betaproteobacteria</taxon>
        <taxon>Burkholderiales</taxon>
        <taxon>Burkholderiaceae</taxon>
        <taxon>Paraburkholderia</taxon>
    </lineage>
</organism>
<dbReference type="Gene3D" id="1.10.150.240">
    <property type="entry name" value="Putative phosphatase, domain 2"/>
    <property type="match status" value="1"/>
</dbReference>
<dbReference type="PANTHER" id="PTHR43434">
    <property type="entry name" value="PHOSPHOGLYCOLATE PHOSPHATASE"/>
    <property type="match status" value="1"/>
</dbReference>
<dbReference type="GO" id="GO:0005829">
    <property type="term" value="C:cytosol"/>
    <property type="evidence" value="ECO:0007669"/>
    <property type="project" value="TreeGrafter"/>
</dbReference>
<keyword evidence="5" id="KW-0378">Hydrolase</keyword>
<evidence type="ECO:0000256" key="1">
    <source>
        <dbReference type="ARBA" id="ARBA00000830"/>
    </source>
</evidence>
<evidence type="ECO:0000256" key="2">
    <source>
        <dbReference type="ARBA" id="ARBA00004818"/>
    </source>
</evidence>
<keyword evidence="6" id="KW-1185">Reference proteome</keyword>
<comment type="similarity">
    <text evidence="3">Belongs to the HAD-like hydrolase superfamily. CbbY/CbbZ/Gph/YieH family.</text>
</comment>
<comment type="catalytic activity">
    <reaction evidence="1">
        <text>2-phosphoglycolate + H2O = glycolate + phosphate</text>
        <dbReference type="Rhea" id="RHEA:14369"/>
        <dbReference type="ChEBI" id="CHEBI:15377"/>
        <dbReference type="ChEBI" id="CHEBI:29805"/>
        <dbReference type="ChEBI" id="CHEBI:43474"/>
        <dbReference type="ChEBI" id="CHEBI:58033"/>
        <dbReference type="EC" id="3.1.3.18"/>
    </reaction>
</comment>
<dbReference type="PANTHER" id="PTHR43434:SF1">
    <property type="entry name" value="PHOSPHOGLYCOLATE PHOSPHATASE"/>
    <property type="match status" value="1"/>
</dbReference>
<protein>
    <recommendedName>
        <fullName evidence="4">phosphoglycolate phosphatase</fullName>
        <ecNumber evidence="4">3.1.3.18</ecNumber>
    </recommendedName>
</protein>
<evidence type="ECO:0000313" key="5">
    <source>
        <dbReference type="EMBL" id="NML30150.1"/>
    </source>
</evidence>
<dbReference type="SFLD" id="SFLDS00003">
    <property type="entry name" value="Haloacid_Dehalogenase"/>
    <property type="match status" value="1"/>
</dbReference>